<evidence type="ECO:0000256" key="2">
    <source>
        <dbReference type="ARBA" id="ARBA00023043"/>
    </source>
</evidence>
<feature type="region of interest" description="Disordered" evidence="4">
    <location>
        <begin position="647"/>
        <end position="680"/>
    </location>
</feature>
<evidence type="ECO:0000256" key="3">
    <source>
        <dbReference type="PROSITE-ProRule" id="PRU00023"/>
    </source>
</evidence>
<feature type="region of interest" description="Disordered" evidence="4">
    <location>
        <begin position="807"/>
        <end position="847"/>
    </location>
</feature>
<dbReference type="PANTHER" id="PTHR24173">
    <property type="entry name" value="ANKYRIN REPEAT CONTAINING"/>
    <property type="match status" value="1"/>
</dbReference>
<feature type="repeat" description="ANK" evidence="3">
    <location>
        <begin position="431"/>
        <end position="463"/>
    </location>
</feature>
<feature type="repeat" description="ANK" evidence="3">
    <location>
        <begin position="398"/>
        <end position="430"/>
    </location>
</feature>
<feature type="repeat" description="ANK" evidence="3">
    <location>
        <begin position="265"/>
        <end position="297"/>
    </location>
</feature>
<dbReference type="SMART" id="SM00248">
    <property type="entry name" value="ANK"/>
    <property type="match status" value="16"/>
</dbReference>
<feature type="repeat" description="ANK" evidence="3">
    <location>
        <begin position="299"/>
        <end position="331"/>
    </location>
</feature>
<feature type="compositionally biased region" description="Basic and acidic residues" evidence="4">
    <location>
        <begin position="819"/>
        <end position="847"/>
    </location>
</feature>
<organism evidence="5 6">
    <name type="scientific">Anaeramoeba flamelloides</name>
    <dbReference type="NCBI Taxonomy" id="1746091"/>
    <lineage>
        <taxon>Eukaryota</taxon>
        <taxon>Metamonada</taxon>
        <taxon>Anaeramoebidae</taxon>
        <taxon>Anaeramoeba</taxon>
    </lineage>
</organism>
<dbReference type="InterPro" id="IPR036770">
    <property type="entry name" value="Ankyrin_rpt-contain_sf"/>
</dbReference>
<dbReference type="Pfam" id="PF12796">
    <property type="entry name" value="Ank_2"/>
    <property type="match status" value="4"/>
</dbReference>
<dbReference type="PRINTS" id="PR01415">
    <property type="entry name" value="ANKYRIN"/>
</dbReference>
<feature type="repeat" description="ANK" evidence="3">
    <location>
        <begin position="332"/>
        <end position="364"/>
    </location>
</feature>
<dbReference type="Pfam" id="PF13637">
    <property type="entry name" value="Ank_4"/>
    <property type="match status" value="1"/>
</dbReference>
<dbReference type="SUPFAM" id="SSF48403">
    <property type="entry name" value="Ankyrin repeat"/>
    <property type="match status" value="2"/>
</dbReference>
<feature type="repeat" description="ANK" evidence="3">
    <location>
        <begin position="464"/>
        <end position="496"/>
    </location>
</feature>
<protein>
    <submittedName>
        <fullName evidence="5">Ankyrin repeat-containing protein</fullName>
    </submittedName>
</protein>
<dbReference type="Proteomes" id="UP001150062">
    <property type="component" value="Unassembled WGS sequence"/>
</dbReference>
<proteinExistence type="predicted"/>
<feature type="repeat" description="ANK" evidence="3">
    <location>
        <begin position="199"/>
        <end position="231"/>
    </location>
</feature>
<keyword evidence="1" id="KW-0677">Repeat</keyword>
<name>A0ABQ8XW69_9EUKA</name>
<evidence type="ECO:0000256" key="1">
    <source>
        <dbReference type="ARBA" id="ARBA00022737"/>
    </source>
</evidence>
<feature type="repeat" description="ANK" evidence="3">
    <location>
        <begin position="530"/>
        <end position="562"/>
    </location>
</feature>
<dbReference type="PANTHER" id="PTHR24173:SF74">
    <property type="entry name" value="ANKYRIN REPEAT DOMAIN-CONTAINING PROTEIN 16"/>
    <property type="match status" value="1"/>
</dbReference>
<dbReference type="Gene3D" id="1.25.40.20">
    <property type="entry name" value="Ankyrin repeat-containing domain"/>
    <property type="match status" value="3"/>
</dbReference>
<evidence type="ECO:0000313" key="6">
    <source>
        <dbReference type="Proteomes" id="UP001150062"/>
    </source>
</evidence>
<sequence>MSKLLKIVLSGSIPKLKRYFETHKAERAQVIIPQFETNPVEDRNLTLVHVCSLLGNVGILTYLISKGCPVYEKTSLHNSALHLSVNQGNVEVIKILKSYEDLLILPNSKGEIPLHLAINSNQADLIEDLIDDKLECLGICDLDGHTVLTKLCSIGKIDFLKALVGQIKKKFRSSKELKKKKISDQEIMLKQILNFRDALGWNCLHHACSQGHNDIVQFLLEEKVEPTSMTDDLLMPIHIASKKGEIACLNSLLLSGVDIESCSGDHLTPLCIACKNGSEETVSWLLEKGADCKKVHTNLGQTPLHLASLQDNPLIIGKLLKCGSKLNLQDYSGLAPISIACREGNFQVVDFLCSKRADLKIPDNGGWLPIHYAAACGFSQILEKLLKSNIDIDSLTNKSQTALHLACNRGHIEIVEILIKNGSNIHQESKRKWTPIHFVAKSGSIHIAKLLVNKGVDLNKRTTFGSNVLHIACQESNSQVLKYFLEKNIDPNSKNIGNASPLHLAVVGNKINCLKILLKFGVSLDVRDNNGDTSLHLAIMYGKIECIPILIKAGSPLGAKNKKKLTPLMLAQKSKNKEIITLLVLGQSAPKLKIENNNLNKILDDEKEIEMDDLNINTQKDPMVMVYDIDTSSISDFDLDLNSNFDSNSSSSSGLGSGSGSESDSKTTNNKKKIKLDNNKKNSNSKSIEIVNPKKNLRSLKINLLKIQSLIDDLISSQNKSSIFYNRLMTLKNIFEDKRNSTILSRSQYQILYTRLKEIMLGLTHNPKQLLKLIFNFELNMTMYHFVSLFNLNYQIISSNIKKNDFKNTDKNMSSNTGEGRRAEGGEQGKEKEGKEKDGNVVNIENKKENKRNYERKRKIKKRFSLIAENPILLWFDKNQENNKIIKTLNQICPNLTIQIMDYENRNQLENKLSLLVNNKNSWLSTRIICNNRSAQIVVPYLREQLNCQIPVLIYCRRTEYGNKLIGQGNYKHVWTDSLERSTRIFSSMTINPPKILSNELFFQQINSHCKNISEMLSKIPSIKKLNIEQRIWIINKLVFNNSNKKNKIKTKKNKNKNNENDNSEMNEQRSSNIYACNEIFDSIMELEYNVDRIIKSKQKPRFSNISIILKKIAQLVLEYSNGLTFTHFIYLFQITTEPENDRIVLCLDLKDKRYNKIVGYCKKFGIKFRWAPTKKTKINKVKKTIINLEKVKVLIKQFVGQYGWMNGFGARILINSEIAFEFIPYIRDYLKCNLPILVIKKKNQNFKIIALSQLYYGVWDSKITNNIVPYICFQYKQD</sequence>
<feature type="region of interest" description="Disordered" evidence="4">
    <location>
        <begin position="1046"/>
        <end position="1068"/>
    </location>
</feature>
<keyword evidence="6" id="KW-1185">Reference proteome</keyword>
<dbReference type="EMBL" id="JAOAOG010000242">
    <property type="protein sequence ID" value="KAJ6236857.1"/>
    <property type="molecule type" value="Genomic_DNA"/>
</dbReference>
<dbReference type="PROSITE" id="PS50297">
    <property type="entry name" value="ANK_REP_REGION"/>
    <property type="match status" value="7"/>
</dbReference>
<accession>A0ABQ8XW69</accession>
<feature type="compositionally biased region" description="Low complexity" evidence="4">
    <location>
        <begin position="647"/>
        <end position="668"/>
    </location>
</feature>
<evidence type="ECO:0000256" key="4">
    <source>
        <dbReference type="SAM" id="MobiDB-lite"/>
    </source>
</evidence>
<keyword evidence="2 3" id="KW-0040">ANK repeat</keyword>
<dbReference type="InterPro" id="IPR002110">
    <property type="entry name" value="Ankyrin_rpt"/>
</dbReference>
<comment type="caution">
    <text evidence="5">The sequence shown here is derived from an EMBL/GenBank/DDBJ whole genome shotgun (WGS) entry which is preliminary data.</text>
</comment>
<gene>
    <name evidence="5" type="ORF">M0813_27602</name>
</gene>
<feature type="repeat" description="ANK" evidence="3">
    <location>
        <begin position="365"/>
        <end position="397"/>
    </location>
</feature>
<feature type="repeat" description="ANK" evidence="3">
    <location>
        <begin position="497"/>
        <end position="529"/>
    </location>
</feature>
<dbReference type="PROSITE" id="PS50088">
    <property type="entry name" value="ANK_REPEAT"/>
    <property type="match status" value="10"/>
</dbReference>
<evidence type="ECO:0000313" key="5">
    <source>
        <dbReference type="EMBL" id="KAJ6236857.1"/>
    </source>
</evidence>
<reference evidence="5" key="1">
    <citation type="submission" date="2022-08" db="EMBL/GenBank/DDBJ databases">
        <title>Novel sulfate-reducing endosymbionts in the free-living metamonad Anaeramoeba.</title>
        <authorList>
            <person name="Jerlstrom-Hultqvist J."/>
            <person name="Cepicka I."/>
            <person name="Gallot-Lavallee L."/>
            <person name="Salas-Leiva D."/>
            <person name="Curtis B.A."/>
            <person name="Zahonova K."/>
            <person name="Pipaliya S."/>
            <person name="Dacks J."/>
            <person name="Roger A.J."/>
        </authorList>
    </citation>
    <scope>NUCLEOTIDE SEQUENCE</scope>
    <source>
        <strain evidence="5">Schooner1</strain>
    </source>
</reference>
<feature type="compositionally biased region" description="Basic residues" evidence="4">
    <location>
        <begin position="1046"/>
        <end position="1056"/>
    </location>
</feature>